<sequence>MDADQTMRLIYLGVWGTVLVSYFLIARTQGIGQSLRQLLLWGLIFVGVAAGYGLWQDVTQQNDVVVTGEGAVVLRAGRNGHFNLDLQVNGTPVQFIIDTGASDLVLSQEDAARVGLDPQSLPYLGQARTANGIVGLARVTLNEVALLHEGLEIRDSNVPAFVNEGELDISLLGMGYLRRYARIAIEGDRLILER</sequence>
<dbReference type="RefSeq" id="WP_071468892.1">
    <property type="nucleotide sequence ID" value="NZ_MEHT01000009.1"/>
</dbReference>
<dbReference type="InterPro" id="IPR001969">
    <property type="entry name" value="Aspartic_peptidase_AS"/>
</dbReference>
<dbReference type="PROSITE" id="PS50175">
    <property type="entry name" value="ASP_PROT_RETROV"/>
    <property type="match status" value="1"/>
</dbReference>
<feature type="transmembrane region" description="Helical" evidence="2">
    <location>
        <begin position="38"/>
        <end position="55"/>
    </location>
</feature>
<protein>
    <submittedName>
        <fullName evidence="4">Aspartyl protease family protein</fullName>
    </submittedName>
</protein>
<dbReference type="InterPro" id="IPR001995">
    <property type="entry name" value="Peptidase_A2_cat"/>
</dbReference>
<feature type="domain" description="Peptidase A2" evidence="3">
    <location>
        <begin position="93"/>
        <end position="176"/>
    </location>
</feature>
<dbReference type="Gene3D" id="2.40.70.10">
    <property type="entry name" value="Acid Proteases"/>
    <property type="match status" value="1"/>
</dbReference>
<accession>A0A2W7SBK3</accession>
<gene>
    <name evidence="4" type="ORF">LY56_00120</name>
</gene>
<dbReference type="OrthoDB" id="7595324at2"/>
<dbReference type="EMBL" id="QKZQ01000001">
    <property type="protein sequence ID" value="PZX47972.1"/>
    <property type="molecule type" value="Genomic_DNA"/>
</dbReference>
<proteinExistence type="predicted"/>
<dbReference type="CDD" id="cd05483">
    <property type="entry name" value="retropepsin_like_bacteria"/>
    <property type="match status" value="1"/>
</dbReference>
<keyword evidence="2" id="KW-0472">Membrane</keyword>
<name>A0A2W7SBK3_9RHOB</name>
<keyword evidence="1" id="KW-0378">Hydrolase</keyword>
<dbReference type="GO" id="GO:0006508">
    <property type="term" value="P:proteolysis"/>
    <property type="evidence" value="ECO:0007669"/>
    <property type="project" value="UniProtKB-KW"/>
</dbReference>
<dbReference type="SUPFAM" id="SSF50630">
    <property type="entry name" value="Acid proteases"/>
    <property type="match status" value="1"/>
</dbReference>
<dbReference type="PROSITE" id="PS00141">
    <property type="entry name" value="ASP_PROTEASE"/>
    <property type="match status" value="1"/>
</dbReference>
<dbReference type="STRING" id="121821.GCA_001870675_02192"/>
<dbReference type="AlphaFoldDB" id="A0A2W7SBK3"/>
<evidence type="ECO:0000259" key="3">
    <source>
        <dbReference type="PROSITE" id="PS50175"/>
    </source>
</evidence>
<dbReference type="Pfam" id="PF13975">
    <property type="entry name" value="gag-asp_proteas"/>
    <property type="match status" value="1"/>
</dbReference>
<reference evidence="4 5" key="1">
    <citation type="submission" date="2018-06" db="EMBL/GenBank/DDBJ databases">
        <title>Genomic Encyclopedia of Archaeal and Bacterial Type Strains, Phase II (KMG-II): from individual species to whole genera.</title>
        <authorList>
            <person name="Goeker M."/>
        </authorList>
    </citation>
    <scope>NUCLEOTIDE SEQUENCE [LARGE SCALE GENOMIC DNA]</scope>
    <source>
        <strain evidence="4 5">DSM 13087</strain>
    </source>
</reference>
<dbReference type="Proteomes" id="UP000249364">
    <property type="component" value="Unassembled WGS sequence"/>
</dbReference>
<dbReference type="InterPro" id="IPR011969">
    <property type="entry name" value="Clan_AA_Asp_peptidase_C"/>
</dbReference>
<keyword evidence="5" id="KW-1185">Reference proteome</keyword>
<evidence type="ECO:0000313" key="4">
    <source>
        <dbReference type="EMBL" id="PZX47972.1"/>
    </source>
</evidence>
<dbReference type="InterPro" id="IPR034122">
    <property type="entry name" value="Retropepsin-like_bacterial"/>
</dbReference>
<keyword evidence="4" id="KW-0645">Protease</keyword>
<feature type="transmembrane region" description="Helical" evidence="2">
    <location>
        <begin position="6"/>
        <end position="26"/>
    </location>
</feature>
<keyword evidence="2" id="KW-0812">Transmembrane</keyword>
<organism evidence="4 5">
    <name type="scientific">Roseinatronobacter thiooxidans</name>
    <dbReference type="NCBI Taxonomy" id="121821"/>
    <lineage>
        <taxon>Bacteria</taxon>
        <taxon>Pseudomonadati</taxon>
        <taxon>Pseudomonadota</taxon>
        <taxon>Alphaproteobacteria</taxon>
        <taxon>Rhodobacterales</taxon>
        <taxon>Paracoccaceae</taxon>
        <taxon>Roseinatronobacter</taxon>
    </lineage>
</organism>
<dbReference type="GO" id="GO:0004190">
    <property type="term" value="F:aspartic-type endopeptidase activity"/>
    <property type="evidence" value="ECO:0007669"/>
    <property type="project" value="InterPro"/>
</dbReference>
<evidence type="ECO:0000256" key="1">
    <source>
        <dbReference type="ARBA" id="ARBA00022801"/>
    </source>
</evidence>
<dbReference type="InterPro" id="IPR021109">
    <property type="entry name" value="Peptidase_aspartic_dom_sf"/>
</dbReference>
<evidence type="ECO:0000313" key="5">
    <source>
        <dbReference type="Proteomes" id="UP000249364"/>
    </source>
</evidence>
<evidence type="ECO:0000256" key="2">
    <source>
        <dbReference type="SAM" id="Phobius"/>
    </source>
</evidence>
<keyword evidence="2" id="KW-1133">Transmembrane helix</keyword>
<comment type="caution">
    <text evidence="4">The sequence shown here is derived from an EMBL/GenBank/DDBJ whole genome shotgun (WGS) entry which is preliminary data.</text>
</comment>
<dbReference type="NCBIfam" id="TIGR02281">
    <property type="entry name" value="clan_AA_DTGA"/>
    <property type="match status" value="1"/>
</dbReference>